<dbReference type="KEGG" id="dao:Desac_1992"/>
<organism evidence="1 2">
    <name type="scientific">Desulfobacca acetoxidans (strain ATCC 700848 / DSM 11109 / ASRB2)</name>
    <dbReference type="NCBI Taxonomy" id="880072"/>
    <lineage>
        <taxon>Bacteria</taxon>
        <taxon>Pseudomonadati</taxon>
        <taxon>Thermodesulfobacteriota</taxon>
        <taxon>Desulfobaccia</taxon>
        <taxon>Desulfobaccales</taxon>
        <taxon>Desulfobaccaceae</taxon>
        <taxon>Desulfobacca</taxon>
    </lineage>
</organism>
<proteinExistence type="predicted"/>
<gene>
    <name evidence="1" type="ordered locus">Desac_1992</name>
</gene>
<protein>
    <recommendedName>
        <fullName evidence="3">WGR domain-containing protein</fullName>
    </recommendedName>
</protein>
<name>F2NI54_DESAR</name>
<dbReference type="Proteomes" id="UP000000483">
    <property type="component" value="Chromosome"/>
</dbReference>
<accession>F2NI54</accession>
<dbReference type="HOGENOM" id="CLU_2232208_0_0_7"/>
<sequence length="105" mass="12106">MAPLSSDVQRDLKDEFHPLIIEDSWEGTIYLEAEVIKEWQGVCGGYKILRDPEGRMYWWGVFPAANGKGARQRLVSFLNRDEAAEALETLFTGRRGRLDHFQVLH</sequence>
<dbReference type="AlphaFoldDB" id="F2NI54"/>
<evidence type="ECO:0008006" key="3">
    <source>
        <dbReference type="Google" id="ProtNLM"/>
    </source>
</evidence>
<reference evidence="2" key="2">
    <citation type="submission" date="2011-03" db="EMBL/GenBank/DDBJ databases">
        <title>The complete genome of Desulfobacca acetoxidans DSM 11109.</title>
        <authorList>
            <consortium name="US DOE Joint Genome Institute (JGI-PGF)"/>
            <person name="Lucas S."/>
            <person name="Copeland A."/>
            <person name="Lapidus A."/>
            <person name="Bruce D."/>
            <person name="Goodwin L."/>
            <person name="Pitluck S."/>
            <person name="Peters L."/>
            <person name="Kyrpides N."/>
            <person name="Mavromatis K."/>
            <person name="Ivanova N."/>
            <person name="Ovchinnikova G."/>
            <person name="Teshima H."/>
            <person name="Detter J.C."/>
            <person name="Han C."/>
            <person name="Land M."/>
            <person name="Hauser L."/>
            <person name="Markowitz V."/>
            <person name="Cheng J.-F."/>
            <person name="Hugenholtz P."/>
            <person name="Woyke T."/>
            <person name="Wu D."/>
            <person name="Spring S."/>
            <person name="Schueler E."/>
            <person name="Brambilla E."/>
            <person name="Klenk H.-P."/>
            <person name="Eisen J.A."/>
        </authorList>
    </citation>
    <scope>NUCLEOTIDE SEQUENCE [LARGE SCALE GENOMIC DNA]</scope>
    <source>
        <strain evidence="2">ATCC 700848 / DSM 11109 / ASRB2</strain>
    </source>
</reference>
<dbReference type="RefSeq" id="WP_013706932.1">
    <property type="nucleotide sequence ID" value="NC_015388.1"/>
</dbReference>
<dbReference type="EMBL" id="CP002629">
    <property type="protein sequence ID" value="AEB09823.1"/>
    <property type="molecule type" value="Genomic_DNA"/>
</dbReference>
<reference evidence="1 2" key="1">
    <citation type="journal article" date="2011" name="Stand. Genomic Sci.">
        <title>Complete genome sequence of the acetate-degrading sulfate reducer Desulfobacca acetoxidans type strain (ASRB2).</title>
        <authorList>
            <person name="Goker M."/>
            <person name="Teshima H."/>
            <person name="Lapidus A."/>
            <person name="Nolan M."/>
            <person name="Lucas S."/>
            <person name="Hammon N."/>
            <person name="Deshpande S."/>
            <person name="Cheng J.F."/>
            <person name="Tapia R."/>
            <person name="Han C."/>
            <person name="Goodwin L."/>
            <person name="Pitluck S."/>
            <person name="Huntemann M."/>
            <person name="Liolios K."/>
            <person name="Ivanova N."/>
            <person name="Pagani I."/>
            <person name="Mavromatis K."/>
            <person name="Ovchinikova G."/>
            <person name="Pati A."/>
            <person name="Chen A."/>
            <person name="Palaniappan K."/>
            <person name="Land M."/>
            <person name="Hauser L."/>
            <person name="Brambilla E.M."/>
            <person name="Rohde M."/>
            <person name="Spring S."/>
            <person name="Detter J.C."/>
            <person name="Woyke T."/>
            <person name="Bristow J."/>
            <person name="Eisen J.A."/>
            <person name="Markowitz V."/>
            <person name="Hugenholtz P."/>
            <person name="Kyrpides N.C."/>
            <person name="Klenk H.P."/>
        </authorList>
    </citation>
    <scope>NUCLEOTIDE SEQUENCE [LARGE SCALE GENOMIC DNA]</scope>
    <source>
        <strain evidence="2">ATCC 700848 / DSM 11109 / ASRB2</strain>
    </source>
</reference>
<keyword evidence="2" id="KW-1185">Reference proteome</keyword>
<evidence type="ECO:0000313" key="2">
    <source>
        <dbReference type="Proteomes" id="UP000000483"/>
    </source>
</evidence>
<evidence type="ECO:0000313" key="1">
    <source>
        <dbReference type="EMBL" id="AEB09823.1"/>
    </source>
</evidence>